<proteinExistence type="predicted"/>
<dbReference type="Proteomes" id="UP000499080">
    <property type="component" value="Unassembled WGS sequence"/>
</dbReference>
<keyword evidence="2" id="KW-1185">Reference proteome</keyword>
<protein>
    <submittedName>
        <fullName evidence="1">Uncharacterized protein</fullName>
    </submittedName>
</protein>
<accession>A0A4Y2WAT9</accession>
<name>A0A4Y2WAT9_ARAVE</name>
<organism evidence="1 2">
    <name type="scientific">Araneus ventricosus</name>
    <name type="common">Orbweaver spider</name>
    <name type="synonym">Epeira ventricosa</name>
    <dbReference type="NCBI Taxonomy" id="182803"/>
    <lineage>
        <taxon>Eukaryota</taxon>
        <taxon>Metazoa</taxon>
        <taxon>Ecdysozoa</taxon>
        <taxon>Arthropoda</taxon>
        <taxon>Chelicerata</taxon>
        <taxon>Arachnida</taxon>
        <taxon>Araneae</taxon>
        <taxon>Araneomorphae</taxon>
        <taxon>Entelegynae</taxon>
        <taxon>Araneoidea</taxon>
        <taxon>Araneidae</taxon>
        <taxon>Araneus</taxon>
    </lineage>
</organism>
<gene>
    <name evidence="1" type="ORF">AVEN_169249_1</name>
</gene>
<comment type="caution">
    <text evidence="1">The sequence shown here is derived from an EMBL/GenBank/DDBJ whole genome shotgun (WGS) entry which is preliminary data.</text>
</comment>
<evidence type="ECO:0000313" key="1">
    <source>
        <dbReference type="EMBL" id="GBO33117.1"/>
    </source>
</evidence>
<dbReference type="EMBL" id="BGPR01056641">
    <property type="protein sequence ID" value="GBO33117.1"/>
    <property type="molecule type" value="Genomic_DNA"/>
</dbReference>
<dbReference type="AlphaFoldDB" id="A0A4Y2WAT9"/>
<evidence type="ECO:0000313" key="2">
    <source>
        <dbReference type="Proteomes" id="UP000499080"/>
    </source>
</evidence>
<sequence length="77" mass="8951">MMGRGKWSTKDYGIPARWFKLRREKEEGCFTAGPKGNQSIGQYLSVQKDSFSHPPTNRRLEEAVVDDWPKMMEFKAL</sequence>
<reference evidence="1 2" key="1">
    <citation type="journal article" date="2019" name="Sci. Rep.">
        <title>Orb-weaving spider Araneus ventricosus genome elucidates the spidroin gene catalogue.</title>
        <authorList>
            <person name="Kono N."/>
            <person name="Nakamura H."/>
            <person name="Ohtoshi R."/>
            <person name="Moran D.A.P."/>
            <person name="Shinohara A."/>
            <person name="Yoshida Y."/>
            <person name="Fujiwara M."/>
            <person name="Mori M."/>
            <person name="Tomita M."/>
            <person name="Arakawa K."/>
        </authorList>
    </citation>
    <scope>NUCLEOTIDE SEQUENCE [LARGE SCALE GENOMIC DNA]</scope>
</reference>